<name>A0AAN0MCY7_9RHOB</name>
<dbReference type="Gene3D" id="2.170.16.10">
    <property type="entry name" value="Hedgehog/Intein (Hint) domain"/>
    <property type="match status" value="1"/>
</dbReference>
<evidence type="ECO:0000259" key="1">
    <source>
        <dbReference type="Pfam" id="PF13403"/>
    </source>
</evidence>
<reference evidence="2 3" key="2">
    <citation type="submission" date="2024-08" db="EMBL/GenBank/DDBJ databases">
        <title>Phylogenomic analyses of a clade within the roseobacter group suggest taxonomic reassignments of species of the genera Aestuariivita, Citreicella, Loktanella, Nautella, Pelagibaca, Ruegeria, Thalassobius, Thiobacimonas and Tropicibacter, and the proposal o.</title>
        <authorList>
            <person name="Jeon C.O."/>
        </authorList>
    </citation>
    <scope>NUCLEOTIDE SEQUENCE [LARGE SCALE GENOMIC DNA]</scope>
    <source>
        <strain evidence="2 3">SS1-5</strain>
    </source>
</reference>
<dbReference type="AlphaFoldDB" id="A0AAN0MCY7"/>
<proteinExistence type="predicted"/>
<keyword evidence="3" id="KW-1185">Reference proteome</keyword>
<dbReference type="RefSeq" id="WP_342078317.1">
    <property type="nucleotide sequence ID" value="NZ_CP151767.2"/>
</dbReference>
<gene>
    <name evidence="2" type="ORF">AABB31_09255</name>
</gene>
<evidence type="ECO:0000313" key="2">
    <source>
        <dbReference type="EMBL" id="WZU69024.1"/>
    </source>
</evidence>
<dbReference type="KEGG" id="yrh:AABB31_09255"/>
<reference evidence="3" key="1">
    <citation type="submission" date="2024-04" db="EMBL/GenBank/DDBJ databases">
        <title>Phylogenomic analyses of a clade within the roseobacter group suggest taxonomic reassignments of species of the genera Aestuariivita, Citreicella, Loktanella, Nautella, Pelagibaca, Ruegeria, Thalassobius, Thiobacimonas and Tropicibacter, and the proposal o.</title>
        <authorList>
            <person name="Jeon C.O."/>
        </authorList>
    </citation>
    <scope>NUCLEOTIDE SEQUENCE [LARGE SCALE GENOMIC DNA]</scope>
    <source>
        <strain evidence="3">SS1-5</strain>
    </source>
</reference>
<sequence length="353" mass="37938">MPIFTLFALDAGEISVSSGETLGNSGQGDASHLDGLTITLNSNAWTAISIDDGDANFEDNEVTQTLNGNQTFGGVNYFDDTPVEAEYTVTVEDPDGNEYTLIGFNINAAAPGAAYSTVEGLAFVGPVAGFPPINTPLLVTGTSEGPTGSTTPYAAYASPPCFCADTLIETADGPRPVRDIMVGDRVRTLDNGLQPVRWTGQVTFSAGDLRAAPDFRPIEIDADAFGPGIPLRPIRVSPQHRIVVDHWKAEYLFGEPQVLVPAKHLTHQRQVRVVTPKAGITYVHLLFDAHQLIWSEGLLSESFHPGQQSIGALAPQTRAELMALFPELTDAHHHMIGARRTLTRQEARLVDLG</sequence>
<dbReference type="Pfam" id="PF13403">
    <property type="entry name" value="Hint_2"/>
    <property type="match status" value="1"/>
</dbReference>
<accession>A0AAN0MCY7</accession>
<dbReference type="InterPro" id="IPR036844">
    <property type="entry name" value="Hint_dom_sf"/>
</dbReference>
<protein>
    <submittedName>
        <fullName evidence="2">Hint domain-containing protein</fullName>
    </submittedName>
</protein>
<dbReference type="Proteomes" id="UP001470809">
    <property type="component" value="Chromosome"/>
</dbReference>
<organism evidence="2 3">
    <name type="scientific">Yoonia rhodophyticola</name>
    <dbReference type="NCBI Taxonomy" id="3137370"/>
    <lineage>
        <taxon>Bacteria</taxon>
        <taxon>Pseudomonadati</taxon>
        <taxon>Pseudomonadota</taxon>
        <taxon>Alphaproteobacteria</taxon>
        <taxon>Rhodobacterales</taxon>
        <taxon>Paracoccaceae</taxon>
        <taxon>Yoonia</taxon>
    </lineage>
</organism>
<feature type="domain" description="Hedgehog/Intein (Hint)" evidence="1">
    <location>
        <begin position="160"/>
        <end position="307"/>
    </location>
</feature>
<dbReference type="EMBL" id="CP151767">
    <property type="protein sequence ID" value="WZU69024.1"/>
    <property type="molecule type" value="Genomic_DNA"/>
</dbReference>
<dbReference type="SUPFAM" id="SSF51294">
    <property type="entry name" value="Hedgehog/intein (Hint) domain"/>
    <property type="match status" value="1"/>
</dbReference>
<dbReference type="InterPro" id="IPR028992">
    <property type="entry name" value="Hedgehog/Intein_dom"/>
</dbReference>
<evidence type="ECO:0000313" key="3">
    <source>
        <dbReference type="Proteomes" id="UP001470809"/>
    </source>
</evidence>